<evidence type="ECO:0000313" key="12">
    <source>
        <dbReference type="Proteomes" id="UP001221189"/>
    </source>
</evidence>
<dbReference type="PROSITE" id="PS51885">
    <property type="entry name" value="NEPRILYSIN"/>
    <property type="match status" value="1"/>
</dbReference>
<comment type="similarity">
    <text evidence="2">Belongs to the peptidase M13 family.</text>
</comment>
<keyword evidence="6" id="KW-0862">Zinc</keyword>
<dbReference type="InterPro" id="IPR024079">
    <property type="entry name" value="MetalloPept_cat_dom_sf"/>
</dbReference>
<keyword evidence="5" id="KW-0378">Hydrolase</keyword>
<dbReference type="Proteomes" id="UP001221189">
    <property type="component" value="Unassembled WGS sequence"/>
</dbReference>
<dbReference type="SUPFAM" id="SSF55486">
    <property type="entry name" value="Metalloproteases ('zincins'), catalytic domain"/>
    <property type="match status" value="1"/>
</dbReference>
<dbReference type="PRINTS" id="PR00786">
    <property type="entry name" value="NEPRILYSIN"/>
</dbReference>
<evidence type="ECO:0000256" key="5">
    <source>
        <dbReference type="ARBA" id="ARBA00022801"/>
    </source>
</evidence>
<dbReference type="InterPro" id="IPR042089">
    <property type="entry name" value="Peptidase_M13_dom_2"/>
</dbReference>
<feature type="chain" id="PRO_5045879590" evidence="8">
    <location>
        <begin position="27"/>
        <end position="685"/>
    </location>
</feature>
<evidence type="ECO:0000256" key="3">
    <source>
        <dbReference type="ARBA" id="ARBA00022670"/>
    </source>
</evidence>
<keyword evidence="4" id="KW-0479">Metal-binding</keyword>
<feature type="signal peptide" evidence="8">
    <location>
        <begin position="1"/>
        <end position="26"/>
    </location>
</feature>
<dbReference type="PANTHER" id="PTHR11733:SF167">
    <property type="entry name" value="FI17812P1-RELATED"/>
    <property type="match status" value="1"/>
</dbReference>
<protein>
    <submittedName>
        <fullName evidence="11">M13 family metallopeptidase</fullName>
    </submittedName>
</protein>
<evidence type="ECO:0000259" key="9">
    <source>
        <dbReference type="Pfam" id="PF01431"/>
    </source>
</evidence>
<gene>
    <name evidence="11" type="ORF">PRZ03_05955</name>
</gene>
<dbReference type="RefSeq" id="WP_273599453.1">
    <property type="nucleotide sequence ID" value="NZ_JAQQXT010000003.1"/>
</dbReference>
<dbReference type="Pfam" id="PF01431">
    <property type="entry name" value="Peptidase_M13"/>
    <property type="match status" value="1"/>
</dbReference>
<name>A0ABT5KCK1_9BURK</name>
<feature type="domain" description="Peptidase M13 N-terminal" evidence="10">
    <location>
        <begin position="47"/>
        <end position="429"/>
    </location>
</feature>
<evidence type="ECO:0000256" key="8">
    <source>
        <dbReference type="SAM" id="SignalP"/>
    </source>
</evidence>
<dbReference type="Gene3D" id="1.10.1380.10">
    <property type="entry name" value="Neutral endopeptidase , domain2"/>
    <property type="match status" value="1"/>
</dbReference>
<comment type="caution">
    <text evidence="11">The sequence shown here is derived from an EMBL/GenBank/DDBJ whole genome shotgun (WGS) entry which is preliminary data.</text>
</comment>
<evidence type="ECO:0000256" key="2">
    <source>
        <dbReference type="ARBA" id="ARBA00007357"/>
    </source>
</evidence>
<dbReference type="InterPro" id="IPR008753">
    <property type="entry name" value="Peptidase_M13_N"/>
</dbReference>
<evidence type="ECO:0000256" key="6">
    <source>
        <dbReference type="ARBA" id="ARBA00022833"/>
    </source>
</evidence>
<feature type="domain" description="Peptidase M13 C-terminal" evidence="9">
    <location>
        <begin position="481"/>
        <end position="681"/>
    </location>
</feature>
<evidence type="ECO:0000259" key="10">
    <source>
        <dbReference type="Pfam" id="PF05649"/>
    </source>
</evidence>
<keyword evidence="7" id="KW-0482">Metalloprotease</keyword>
<dbReference type="Pfam" id="PF05649">
    <property type="entry name" value="Peptidase_M13_N"/>
    <property type="match status" value="1"/>
</dbReference>
<dbReference type="InterPro" id="IPR000718">
    <property type="entry name" value="Peptidase_M13"/>
</dbReference>
<dbReference type="PANTHER" id="PTHR11733">
    <property type="entry name" value="ZINC METALLOPROTEASE FAMILY M13 NEPRILYSIN-RELATED"/>
    <property type="match status" value="1"/>
</dbReference>
<dbReference type="CDD" id="cd08662">
    <property type="entry name" value="M13"/>
    <property type="match status" value="1"/>
</dbReference>
<evidence type="ECO:0000256" key="4">
    <source>
        <dbReference type="ARBA" id="ARBA00022723"/>
    </source>
</evidence>
<dbReference type="Gene3D" id="3.40.390.10">
    <property type="entry name" value="Collagenase (Catalytic Domain)"/>
    <property type="match status" value="1"/>
</dbReference>
<dbReference type="InterPro" id="IPR018497">
    <property type="entry name" value="Peptidase_M13_C"/>
</dbReference>
<reference evidence="11 12" key="1">
    <citation type="submission" date="2022-10" db="EMBL/GenBank/DDBJ databases">
        <title>Paucibacter sp. hw1 Genome sequencing.</title>
        <authorList>
            <person name="Park S."/>
        </authorList>
    </citation>
    <scope>NUCLEOTIDE SEQUENCE [LARGE SCALE GENOMIC DNA]</scope>
    <source>
        <strain evidence="12">hw1</strain>
    </source>
</reference>
<keyword evidence="3" id="KW-0645">Protease</keyword>
<evidence type="ECO:0000313" key="11">
    <source>
        <dbReference type="EMBL" id="MDC8771107.1"/>
    </source>
</evidence>
<dbReference type="EMBL" id="JAQQXT010000003">
    <property type="protein sequence ID" value="MDC8771107.1"/>
    <property type="molecule type" value="Genomic_DNA"/>
</dbReference>
<evidence type="ECO:0000256" key="1">
    <source>
        <dbReference type="ARBA" id="ARBA00001947"/>
    </source>
</evidence>
<accession>A0ABT5KCK1</accession>
<evidence type="ECO:0000256" key="7">
    <source>
        <dbReference type="ARBA" id="ARBA00023049"/>
    </source>
</evidence>
<keyword evidence="8" id="KW-0732">Signal</keyword>
<keyword evidence="12" id="KW-1185">Reference proteome</keyword>
<organism evidence="11 12">
    <name type="scientific">Roseateles albus</name>
    <dbReference type="NCBI Taxonomy" id="2987525"/>
    <lineage>
        <taxon>Bacteria</taxon>
        <taxon>Pseudomonadati</taxon>
        <taxon>Pseudomonadota</taxon>
        <taxon>Betaproteobacteria</taxon>
        <taxon>Burkholderiales</taxon>
        <taxon>Sphaerotilaceae</taxon>
        <taxon>Roseateles</taxon>
    </lineage>
</organism>
<sequence length="685" mass="75091">MKSLAKLRLLPCLLMQAALLTSTAYAGTSAPMSAGLDTSAFDASVRPQDDLFRAVNGHWLATYELPADKARVGSFIQLRDLSDERVRVIVEELVAKPLARKPVIGSLEQKIADTYASYLDTDAIDRVGLKAIAPQLARLDGIKDLNELAQWQGAVQGQLSLPINLNVSADYKEPTINRVSAFQGGLGLPDRDYYLNEKNDARLSKAFAAYAQYLTTLARLAGEAEPQAAAQRVLGLEQALAQAHWDRVQNRNPAKRYNPMSVAELQALAPGFDWLGFMQAAGLGGQTRLSVAQPSTATATAKLYTELPLADWKLYFKLRSLDAAAAVLPKEFREARFAFRDQALSGTSAEMPRWQRSIAELNGALGEGVGQLYVARHFSPEHKARMQALVANLMQAYRESIDGLAWMSPATKASAQQKLAKFINKIGYPEQWRDYSGLKVIAGDALGNAERAAAFRWQRQVAKAGKPVDRNEWGMTPQTVNASYSPSFNAITFPAAILQPPFFDINADDAVNYGAIGAVIGHEISHGFDDSGSQFDGDGALRNWWGEADRKAFEAIAAKLAAQFDGYSPIPGKQVNGKLTLGENIADLSGLQIAYKAYKHSLQGQPAAVIEGRSGEQRFFYGFAQVWRGKTRDEQTLQQLLSDPHSPAEFRANGTPVNHDGFHEAFVTKPGDKMFKPEAERIRIW</sequence>
<proteinExistence type="inferred from homology"/>
<comment type="cofactor">
    <cofactor evidence="1">
        <name>Zn(2+)</name>
        <dbReference type="ChEBI" id="CHEBI:29105"/>
    </cofactor>
</comment>